<keyword evidence="6 7" id="KW-0472">Membrane</keyword>
<dbReference type="PANTHER" id="PTHR30151">
    <property type="entry name" value="ALKANE SULFONATE ABC TRANSPORTER-RELATED, MEMBRANE SUBUNIT"/>
    <property type="match status" value="1"/>
</dbReference>
<dbReference type="OrthoDB" id="308958at2"/>
<feature type="transmembrane region" description="Helical" evidence="7">
    <location>
        <begin position="89"/>
        <end position="114"/>
    </location>
</feature>
<evidence type="ECO:0000256" key="5">
    <source>
        <dbReference type="ARBA" id="ARBA00022989"/>
    </source>
</evidence>
<dbReference type="RefSeq" id="WP_014263173.1">
    <property type="nucleotide sequence ID" value="NC_016630.1"/>
</dbReference>
<dbReference type="InterPro" id="IPR000515">
    <property type="entry name" value="MetI-like"/>
</dbReference>
<keyword evidence="4 7" id="KW-0812">Transmembrane</keyword>
<feature type="domain" description="ABC transmembrane type-1" evidence="8">
    <location>
        <begin position="52"/>
        <end position="236"/>
    </location>
</feature>
<reference evidence="10" key="1">
    <citation type="submission" date="2010-12" db="EMBL/GenBank/DDBJ databases">
        <title>The genome sequence of Filifactor alocis strain ATCC 35896.</title>
        <authorList>
            <consortium name="The Broad Institute Genome Sequencing Platform"/>
            <person name="Ward D."/>
            <person name="Earl A."/>
            <person name="Feldgarden M."/>
            <person name="Young S.K."/>
            <person name="Gargeya S."/>
            <person name="Zeng Q."/>
            <person name="Alvarado L."/>
            <person name="Berlin A."/>
            <person name="Bochicchio J."/>
            <person name="Chapman S.B."/>
            <person name="Chen Z."/>
            <person name="Freedman E."/>
            <person name="Gellesch M."/>
            <person name="Goldberg J."/>
            <person name="Griggs A."/>
            <person name="Gujja S."/>
            <person name="Heilman E."/>
            <person name="Heiman D."/>
            <person name="Howarth C."/>
            <person name="Mehta T."/>
            <person name="Neiman D."/>
            <person name="Pearson M."/>
            <person name="Roberts A."/>
            <person name="Saif S."/>
            <person name="Shea T."/>
            <person name="Shenoy N."/>
            <person name="Sisk P."/>
            <person name="Stolte C."/>
            <person name="Sykes S."/>
            <person name="White J."/>
            <person name="Yandava C."/>
            <person name="Izard J."/>
            <person name="Blanton J.M."/>
            <person name="Baranova O.V."/>
            <person name="Tanner A.C."/>
            <person name="Dewhirst F.E."/>
            <person name="Haas B."/>
            <person name="Nusbaum C."/>
            <person name="Birren B."/>
        </authorList>
    </citation>
    <scope>NUCLEOTIDE SEQUENCE [LARGE SCALE GENOMIC DNA]</scope>
    <source>
        <strain evidence="10">ATCC 35896 / D40 B5</strain>
    </source>
</reference>
<dbReference type="Proteomes" id="UP000007468">
    <property type="component" value="Chromosome"/>
</dbReference>
<dbReference type="GO" id="GO:0055085">
    <property type="term" value="P:transmembrane transport"/>
    <property type="evidence" value="ECO:0007669"/>
    <property type="project" value="InterPro"/>
</dbReference>
<keyword evidence="3" id="KW-1003">Cell membrane</keyword>
<dbReference type="CDD" id="cd06261">
    <property type="entry name" value="TM_PBP2"/>
    <property type="match status" value="1"/>
</dbReference>
<dbReference type="HOGENOM" id="CLU_046113_4_2_9"/>
<dbReference type="AlphaFoldDB" id="D6GT32"/>
<dbReference type="PATRIC" id="fig|546269.5.peg.1734"/>
<name>D6GT32_FILAD</name>
<evidence type="ECO:0000313" key="10">
    <source>
        <dbReference type="Proteomes" id="UP000007468"/>
    </source>
</evidence>
<keyword evidence="10" id="KW-1185">Reference proteome</keyword>
<evidence type="ECO:0000256" key="2">
    <source>
        <dbReference type="ARBA" id="ARBA00022448"/>
    </source>
</evidence>
<dbReference type="STRING" id="546269.HMPREF0389_01270"/>
<comment type="similarity">
    <text evidence="7">Belongs to the binding-protein-dependent transport system permease family.</text>
</comment>
<gene>
    <name evidence="9" type="ordered locus">HMPREF0389_01270</name>
</gene>
<dbReference type="KEGG" id="faa:HMPREF0389_01270"/>
<comment type="subcellular location">
    <subcellularLocation>
        <location evidence="1 7">Cell membrane</location>
        <topology evidence="1 7">Multi-pass membrane protein</topology>
    </subcellularLocation>
</comment>
<keyword evidence="5 7" id="KW-1133">Transmembrane helix</keyword>
<sequence>MRNNKKQTYLVALIFWLIVWELTSRIIGQEILLVSPVSAFQRLFVLSLELDFWKTVLLSSAKISFGFFLGIVLGMILAIVSSLNRTVRILLEPIITTVQATPVVSFIILCLIWLSSKNLSIFISFLMVIPIIYRNVLSGIDNIPKGLLEMATVFRVDKKRLVRIIYVSEVFPYFRSACNISCALAWKSGIAAEVIGIPKYSIGEQLYTSKVYLLTADLFAWTIVILLLSVIFKYLVLAIFDRLVIYLEGGNNGHHDS</sequence>
<dbReference type="GO" id="GO:0005886">
    <property type="term" value="C:plasma membrane"/>
    <property type="evidence" value="ECO:0007669"/>
    <property type="project" value="UniProtKB-SubCell"/>
</dbReference>
<evidence type="ECO:0000259" key="8">
    <source>
        <dbReference type="PROSITE" id="PS50928"/>
    </source>
</evidence>
<accession>D6GT32</accession>
<evidence type="ECO:0000256" key="4">
    <source>
        <dbReference type="ARBA" id="ARBA00022692"/>
    </source>
</evidence>
<dbReference type="EMBL" id="CP002390">
    <property type="protein sequence ID" value="EFE28017.2"/>
    <property type="molecule type" value="Genomic_DNA"/>
</dbReference>
<dbReference type="Gene3D" id="1.10.3720.10">
    <property type="entry name" value="MetI-like"/>
    <property type="match status" value="1"/>
</dbReference>
<evidence type="ECO:0000256" key="3">
    <source>
        <dbReference type="ARBA" id="ARBA00022475"/>
    </source>
</evidence>
<evidence type="ECO:0000256" key="6">
    <source>
        <dbReference type="ARBA" id="ARBA00023136"/>
    </source>
</evidence>
<evidence type="ECO:0000313" key="9">
    <source>
        <dbReference type="EMBL" id="EFE28017.2"/>
    </source>
</evidence>
<evidence type="ECO:0000256" key="1">
    <source>
        <dbReference type="ARBA" id="ARBA00004651"/>
    </source>
</evidence>
<proteinExistence type="inferred from homology"/>
<organism evidence="9 10">
    <name type="scientific">Filifactor alocis (strain ATCC 35896 / CCUG 47790 / D40 B5)</name>
    <name type="common">Fusobacterium alocis</name>
    <dbReference type="NCBI Taxonomy" id="546269"/>
    <lineage>
        <taxon>Bacteria</taxon>
        <taxon>Bacillati</taxon>
        <taxon>Bacillota</taxon>
        <taxon>Clostridia</taxon>
        <taxon>Peptostreptococcales</taxon>
        <taxon>Filifactoraceae</taxon>
        <taxon>Filifactor</taxon>
    </lineage>
</organism>
<dbReference type="SUPFAM" id="SSF161098">
    <property type="entry name" value="MetI-like"/>
    <property type="match status" value="1"/>
</dbReference>
<feature type="transmembrane region" description="Helical" evidence="7">
    <location>
        <begin position="52"/>
        <end position="77"/>
    </location>
</feature>
<dbReference type="Pfam" id="PF00528">
    <property type="entry name" value="BPD_transp_1"/>
    <property type="match status" value="1"/>
</dbReference>
<protein>
    <submittedName>
        <fullName evidence="9">ABC transporter, permease protein</fullName>
    </submittedName>
</protein>
<evidence type="ECO:0000256" key="7">
    <source>
        <dbReference type="RuleBase" id="RU363032"/>
    </source>
</evidence>
<dbReference type="InterPro" id="IPR035906">
    <property type="entry name" value="MetI-like_sf"/>
</dbReference>
<dbReference type="eggNOG" id="COG0600">
    <property type="taxonomic scope" value="Bacteria"/>
</dbReference>
<feature type="transmembrane region" description="Helical" evidence="7">
    <location>
        <begin position="218"/>
        <end position="240"/>
    </location>
</feature>
<feature type="transmembrane region" description="Helical" evidence="7">
    <location>
        <begin position="120"/>
        <end position="137"/>
    </location>
</feature>
<dbReference type="PANTHER" id="PTHR30151:SF0">
    <property type="entry name" value="ABC TRANSPORTER PERMEASE PROTEIN MJ0413-RELATED"/>
    <property type="match status" value="1"/>
</dbReference>
<keyword evidence="2 7" id="KW-0813">Transport</keyword>
<dbReference type="PROSITE" id="PS50928">
    <property type="entry name" value="ABC_TM1"/>
    <property type="match status" value="1"/>
</dbReference>